<evidence type="ECO:0000313" key="2">
    <source>
        <dbReference type="Proteomes" id="UP000060699"/>
    </source>
</evidence>
<gene>
    <name evidence="1" type="ORF">RD2015_3930</name>
</gene>
<protein>
    <submittedName>
        <fullName evidence="1">Uncharacterized protein</fullName>
    </submittedName>
</protein>
<dbReference type="RefSeq" id="WP_147306920.1">
    <property type="nucleotide sequence ID" value="NZ_CP013729.1"/>
</dbReference>
<evidence type="ECO:0000313" key="1">
    <source>
        <dbReference type="EMBL" id="ALV08381.1"/>
    </source>
</evidence>
<sequence>MPTSSMMSLQFGPPVPLDEITLRVALQHPVWVWAWEAGAEDEASDETDQCPVLNTADVTDAFTEAIILFKVKDTDVHGSASFIPQKDRLEAIAFWEDGNWVMGPEASVSVPCTLVAIPTIRGERDVEFAFSDASGDDAQRVASDR</sequence>
<dbReference type="EMBL" id="CP013729">
    <property type="protein sequence ID" value="ALV08381.1"/>
    <property type="molecule type" value="Genomic_DNA"/>
</dbReference>
<accession>A0A0U3MI91</accession>
<name>A0A0U3MI91_9BURK</name>
<dbReference type="KEGG" id="rdp:RD2015_3930"/>
<organism evidence="1 2">
    <name type="scientific">Roseateles depolymerans</name>
    <dbReference type="NCBI Taxonomy" id="76731"/>
    <lineage>
        <taxon>Bacteria</taxon>
        <taxon>Pseudomonadati</taxon>
        <taxon>Pseudomonadota</taxon>
        <taxon>Betaproteobacteria</taxon>
        <taxon>Burkholderiales</taxon>
        <taxon>Sphaerotilaceae</taxon>
        <taxon>Roseateles</taxon>
    </lineage>
</organism>
<dbReference type="AlphaFoldDB" id="A0A0U3MI91"/>
<proteinExistence type="predicted"/>
<keyword evidence="2" id="KW-1185">Reference proteome</keyword>
<dbReference type="Proteomes" id="UP000060699">
    <property type="component" value="Chromosome"/>
</dbReference>
<reference evidence="1 2" key="1">
    <citation type="submission" date="2015-12" db="EMBL/GenBank/DDBJ databases">
        <title>Complete genome of Roseateles depolymerans KCTC 42856.</title>
        <authorList>
            <person name="Kim K.M."/>
        </authorList>
    </citation>
    <scope>NUCLEOTIDE SEQUENCE [LARGE SCALE GENOMIC DNA]</scope>
    <source>
        <strain evidence="1 2">KCTC 42856</strain>
    </source>
</reference>